<protein>
    <recommendedName>
        <fullName evidence="4">Lipoprotein</fullName>
    </recommendedName>
</protein>
<dbReference type="PROSITE" id="PS51257">
    <property type="entry name" value="PROKAR_LIPOPROTEIN"/>
    <property type="match status" value="1"/>
</dbReference>
<proteinExistence type="predicted"/>
<dbReference type="RefSeq" id="WP_089336908.1">
    <property type="nucleotide sequence ID" value="NZ_FZNO01000012.1"/>
</dbReference>
<evidence type="ECO:0008006" key="4">
    <source>
        <dbReference type="Google" id="ProtNLM"/>
    </source>
</evidence>
<organism evidence="2 3">
    <name type="scientific">Blastococcus mobilis</name>
    <dbReference type="NCBI Taxonomy" id="1938746"/>
    <lineage>
        <taxon>Bacteria</taxon>
        <taxon>Bacillati</taxon>
        <taxon>Actinomycetota</taxon>
        <taxon>Actinomycetes</taxon>
        <taxon>Geodermatophilales</taxon>
        <taxon>Geodermatophilaceae</taxon>
        <taxon>Blastococcus</taxon>
    </lineage>
</organism>
<name>A0A238X9V1_9ACTN</name>
<dbReference type="EMBL" id="FZNO01000012">
    <property type="protein sequence ID" value="SNR55815.1"/>
    <property type="molecule type" value="Genomic_DNA"/>
</dbReference>
<dbReference type="AlphaFoldDB" id="A0A238X9V1"/>
<keyword evidence="3" id="KW-1185">Reference proteome</keyword>
<evidence type="ECO:0000313" key="3">
    <source>
        <dbReference type="Proteomes" id="UP000198403"/>
    </source>
</evidence>
<evidence type="ECO:0000256" key="1">
    <source>
        <dbReference type="SAM" id="MobiDB-lite"/>
    </source>
</evidence>
<accession>A0A238X9V1</accession>
<reference evidence="2 3" key="1">
    <citation type="submission" date="2017-06" db="EMBL/GenBank/DDBJ databases">
        <authorList>
            <person name="Kim H.J."/>
            <person name="Triplett B.A."/>
        </authorList>
    </citation>
    <scope>NUCLEOTIDE SEQUENCE [LARGE SCALE GENOMIC DNA]</scope>
    <source>
        <strain evidence="2 3">DSM 44272</strain>
    </source>
</reference>
<evidence type="ECO:0000313" key="2">
    <source>
        <dbReference type="EMBL" id="SNR55815.1"/>
    </source>
</evidence>
<feature type="compositionally biased region" description="Polar residues" evidence="1">
    <location>
        <begin position="34"/>
        <end position="46"/>
    </location>
</feature>
<feature type="region of interest" description="Disordered" evidence="1">
    <location>
        <begin position="32"/>
        <end position="62"/>
    </location>
</feature>
<sequence>MRDLRGSGRLRRTLIGVLLGTALLTGCAEKQEANDTLPSTSASPTTEALPELGPADFPVPDEARTKDAAGAEAFLRYWIDLINRQRTVPAGQPLRDLGPDCNDCWRIANNYDEALAAGRRYDGGKLTLNDVTEPQFTGDEASINFGVRQEAVVMVDAAGTPVDSGLPTQPNLSSGVTLVWSEADISWLVVSMTLG</sequence>
<dbReference type="Proteomes" id="UP000198403">
    <property type="component" value="Unassembled WGS sequence"/>
</dbReference>
<gene>
    <name evidence="2" type="ORF">SAMN06272737_112111</name>
</gene>
<dbReference type="OrthoDB" id="3748111at2"/>